<name>A0A511UTK0_9BACI</name>
<dbReference type="Gene3D" id="3.40.50.300">
    <property type="entry name" value="P-loop containing nucleotide triphosphate hydrolases"/>
    <property type="match status" value="2"/>
</dbReference>
<dbReference type="InterPro" id="IPR001650">
    <property type="entry name" value="Helicase_C-like"/>
</dbReference>
<dbReference type="SUPFAM" id="SSF52540">
    <property type="entry name" value="P-loop containing nucleoside triphosphate hydrolases"/>
    <property type="match status" value="1"/>
</dbReference>
<evidence type="ECO:0000256" key="3">
    <source>
        <dbReference type="ARBA" id="ARBA00023125"/>
    </source>
</evidence>
<protein>
    <submittedName>
        <fullName evidence="6">DNA/RNA helicase</fullName>
    </submittedName>
</protein>
<keyword evidence="3" id="KW-0238">DNA-binding</keyword>
<sequence length="374" mass="42791">MGRVSDCEKLYEWHGPEPNWPTHQQPCTWKGKLTIEQERAAKRIVTAIQLKEKEILIHAVCGSGKTEMLFQGITYALQLGMRLCIATPRSDVVRELFPRLKRAFQTVSIQALYGESRDKSGSAQLIIATTHQLLRYIHAFDVVIVDEIDAFPYHKDISLPIVTKRALKPSGTRIYLTATPRDDQKQRMKYQHLPHIFIAKRYHNHPLPVPQMKLTISLQKNLAHKQFPKSFLRWYFTREHSERQVLVFVPTIQIAEALKQTFTTLHSEIRSTFVHSKDPNREEKVDLFRKKKIDVLFTTTILERGVTFPAIDVAVLNAGHHVFDEAALVQIAGRAGRSPDDPDGDVIFFHDGKTNAMVQAIQAIKAMNKRGGFK</sequence>
<dbReference type="SMART" id="SM00490">
    <property type="entry name" value="HELICc"/>
    <property type="match status" value="1"/>
</dbReference>
<dbReference type="PANTHER" id="PTHR30580:SF1">
    <property type="entry name" value="COMF OPERON PROTEIN 1"/>
    <property type="match status" value="1"/>
</dbReference>
<dbReference type="SMART" id="SM00487">
    <property type="entry name" value="DEXDc"/>
    <property type="match status" value="1"/>
</dbReference>
<organism evidence="6 7">
    <name type="scientific">Cerasibacillus quisquiliarum</name>
    <dbReference type="NCBI Taxonomy" id="227865"/>
    <lineage>
        <taxon>Bacteria</taxon>
        <taxon>Bacillati</taxon>
        <taxon>Bacillota</taxon>
        <taxon>Bacilli</taxon>
        <taxon>Bacillales</taxon>
        <taxon>Bacillaceae</taxon>
        <taxon>Cerasibacillus</taxon>
    </lineage>
</organism>
<keyword evidence="7" id="KW-1185">Reference proteome</keyword>
<evidence type="ECO:0000256" key="2">
    <source>
        <dbReference type="ARBA" id="ARBA00022840"/>
    </source>
</evidence>
<evidence type="ECO:0000259" key="4">
    <source>
        <dbReference type="PROSITE" id="PS51192"/>
    </source>
</evidence>
<reference evidence="6 7" key="1">
    <citation type="submission" date="2019-07" db="EMBL/GenBank/DDBJ databases">
        <title>Whole genome shotgun sequence of Cerasibacillus quisquiliarum NBRC 102429.</title>
        <authorList>
            <person name="Hosoyama A."/>
            <person name="Uohara A."/>
            <person name="Ohji S."/>
            <person name="Ichikawa N."/>
        </authorList>
    </citation>
    <scope>NUCLEOTIDE SEQUENCE [LARGE SCALE GENOMIC DNA]</scope>
    <source>
        <strain evidence="6 7">NBRC 102429</strain>
    </source>
</reference>
<comment type="caution">
    <text evidence="6">The sequence shown here is derived from an EMBL/GenBank/DDBJ whole genome shotgun (WGS) entry which is preliminary data.</text>
</comment>
<feature type="domain" description="Helicase C-terminal" evidence="5">
    <location>
        <begin position="231"/>
        <end position="374"/>
    </location>
</feature>
<dbReference type="PANTHER" id="PTHR30580">
    <property type="entry name" value="PRIMOSOMAL PROTEIN N"/>
    <property type="match status" value="1"/>
</dbReference>
<dbReference type="Proteomes" id="UP000321491">
    <property type="component" value="Unassembled WGS sequence"/>
</dbReference>
<evidence type="ECO:0000256" key="1">
    <source>
        <dbReference type="ARBA" id="ARBA00022741"/>
    </source>
</evidence>
<evidence type="ECO:0000259" key="5">
    <source>
        <dbReference type="PROSITE" id="PS51194"/>
    </source>
</evidence>
<gene>
    <name evidence="6" type="primary">comFA</name>
    <name evidence="6" type="ORF">CQU01_01580</name>
</gene>
<keyword evidence="1" id="KW-0547">Nucleotide-binding</keyword>
<dbReference type="EMBL" id="BJXW01000003">
    <property type="protein sequence ID" value="GEN29920.1"/>
    <property type="molecule type" value="Genomic_DNA"/>
</dbReference>
<dbReference type="PROSITE" id="PS51194">
    <property type="entry name" value="HELICASE_CTER"/>
    <property type="match status" value="1"/>
</dbReference>
<keyword evidence="6" id="KW-0378">Hydrolase</keyword>
<dbReference type="GO" id="GO:0016787">
    <property type="term" value="F:hydrolase activity"/>
    <property type="evidence" value="ECO:0007669"/>
    <property type="project" value="InterPro"/>
</dbReference>
<accession>A0A511UTK0</accession>
<evidence type="ECO:0000313" key="7">
    <source>
        <dbReference type="Proteomes" id="UP000321491"/>
    </source>
</evidence>
<dbReference type="AlphaFoldDB" id="A0A511UTK0"/>
<dbReference type="GO" id="GO:0006270">
    <property type="term" value="P:DNA replication initiation"/>
    <property type="evidence" value="ECO:0007669"/>
    <property type="project" value="TreeGrafter"/>
</dbReference>
<dbReference type="GO" id="GO:0005524">
    <property type="term" value="F:ATP binding"/>
    <property type="evidence" value="ECO:0007669"/>
    <property type="project" value="UniProtKB-KW"/>
</dbReference>
<dbReference type="InterPro" id="IPR006935">
    <property type="entry name" value="Helicase/UvrB_N"/>
</dbReference>
<dbReference type="Pfam" id="PF00271">
    <property type="entry name" value="Helicase_C"/>
    <property type="match status" value="1"/>
</dbReference>
<dbReference type="Pfam" id="PF04851">
    <property type="entry name" value="ResIII"/>
    <property type="match status" value="1"/>
</dbReference>
<feature type="domain" description="Helicase ATP-binding" evidence="4">
    <location>
        <begin position="46"/>
        <end position="198"/>
    </location>
</feature>
<keyword evidence="2" id="KW-0067">ATP-binding</keyword>
<evidence type="ECO:0000313" key="6">
    <source>
        <dbReference type="EMBL" id="GEN29920.1"/>
    </source>
</evidence>
<keyword evidence="6" id="KW-0347">Helicase</keyword>
<dbReference type="GO" id="GO:0003677">
    <property type="term" value="F:DNA binding"/>
    <property type="evidence" value="ECO:0007669"/>
    <property type="project" value="UniProtKB-KW"/>
</dbReference>
<dbReference type="InterPro" id="IPR027417">
    <property type="entry name" value="P-loop_NTPase"/>
</dbReference>
<dbReference type="InterPro" id="IPR014001">
    <property type="entry name" value="Helicase_ATP-bd"/>
</dbReference>
<dbReference type="GO" id="GO:0006302">
    <property type="term" value="P:double-strand break repair"/>
    <property type="evidence" value="ECO:0007669"/>
    <property type="project" value="TreeGrafter"/>
</dbReference>
<dbReference type="PROSITE" id="PS51192">
    <property type="entry name" value="HELICASE_ATP_BIND_1"/>
    <property type="match status" value="1"/>
</dbReference>
<dbReference type="GO" id="GO:0043138">
    <property type="term" value="F:3'-5' DNA helicase activity"/>
    <property type="evidence" value="ECO:0007669"/>
    <property type="project" value="TreeGrafter"/>
</dbReference>
<dbReference type="GO" id="GO:0006310">
    <property type="term" value="P:DNA recombination"/>
    <property type="evidence" value="ECO:0007669"/>
    <property type="project" value="TreeGrafter"/>
</dbReference>
<proteinExistence type="predicted"/>